<accession>A0A7X1ZEF2</accession>
<keyword evidence="3" id="KW-1185">Reference proteome</keyword>
<proteinExistence type="predicted"/>
<dbReference type="EMBL" id="WIVE01000031">
    <property type="protein sequence ID" value="MQX37034.1"/>
    <property type="molecule type" value="Genomic_DNA"/>
</dbReference>
<evidence type="ECO:0000313" key="2">
    <source>
        <dbReference type="EMBL" id="MQX37034.1"/>
    </source>
</evidence>
<feature type="compositionally biased region" description="Basic residues" evidence="1">
    <location>
        <begin position="26"/>
        <end position="39"/>
    </location>
</feature>
<reference evidence="2 3" key="1">
    <citation type="submission" date="2019-10" db="EMBL/GenBank/DDBJ databases">
        <title>Draft whole-genome sequence of the purple nonsulfur photosynthetic bacterium Roseospira navarrensis DSM 15114.</title>
        <authorList>
            <person name="Kyndt J.A."/>
            <person name="Meyer T.E."/>
        </authorList>
    </citation>
    <scope>NUCLEOTIDE SEQUENCE [LARGE SCALE GENOMIC DNA]</scope>
    <source>
        <strain evidence="2 3">DSM 15114</strain>
    </source>
</reference>
<feature type="region of interest" description="Disordered" evidence="1">
    <location>
        <begin position="14"/>
        <end position="45"/>
    </location>
</feature>
<name>A0A7X1ZEF2_9PROT</name>
<dbReference type="AlphaFoldDB" id="A0A7X1ZEF2"/>
<gene>
    <name evidence="2" type="ORF">GHC57_10940</name>
</gene>
<organism evidence="2 3">
    <name type="scientific">Roseospira navarrensis</name>
    <dbReference type="NCBI Taxonomy" id="140058"/>
    <lineage>
        <taxon>Bacteria</taxon>
        <taxon>Pseudomonadati</taxon>
        <taxon>Pseudomonadota</taxon>
        <taxon>Alphaproteobacteria</taxon>
        <taxon>Rhodospirillales</taxon>
        <taxon>Rhodospirillaceae</taxon>
        <taxon>Roseospira</taxon>
    </lineage>
</organism>
<dbReference type="RefSeq" id="WP_153344096.1">
    <property type="nucleotide sequence ID" value="NZ_WIVE01000031.1"/>
</dbReference>
<evidence type="ECO:0000313" key="3">
    <source>
        <dbReference type="Proteomes" id="UP000434582"/>
    </source>
</evidence>
<comment type="caution">
    <text evidence="2">The sequence shown here is derived from an EMBL/GenBank/DDBJ whole genome shotgun (WGS) entry which is preliminary data.</text>
</comment>
<sequence>MLSVLGRALLEAARVPAMDTAAPGRSRQRTGSKERRPRTHKDLAGLSDRLLEDIGVTRRDTRRDRPVFRLHTSGE</sequence>
<protein>
    <submittedName>
        <fullName evidence="2">DUF1127 domain-containing protein</fullName>
    </submittedName>
</protein>
<dbReference type="Proteomes" id="UP000434582">
    <property type="component" value="Unassembled WGS sequence"/>
</dbReference>
<evidence type="ECO:0000256" key="1">
    <source>
        <dbReference type="SAM" id="MobiDB-lite"/>
    </source>
</evidence>